<dbReference type="Pfam" id="PF01397">
    <property type="entry name" value="Terpene_synth"/>
    <property type="match status" value="1"/>
</dbReference>
<dbReference type="PANTHER" id="PTHR31225:SF9">
    <property type="entry name" value="TERPENE SYNTHASE 10"/>
    <property type="match status" value="1"/>
</dbReference>
<reference evidence="7" key="1">
    <citation type="submission" date="2022-07" db="EMBL/GenBank/DDBJ databases">
        <authorList>
            <person name="Macas J."/>
            <person name="Novak P."/>
            <person name="Neumann P."/>
        </authorList>
    </citation>
    <scope>NUCLEOTIDE SEQUENCE</scope>
</reference>
<dbReference type="InterPro" id="IPR005630">
    <property type="entry name" value="Terpene_synthase_metal-bd"/>
</dbReference>
<evidence type="ECO:0000256" key="1">
    <source>
        <dbReference type="ARBA" id="ARBA00001946"/>
    </source>
</evidence>
<dbReference type="CDD" id="cd00684">
    <property type="entry name" value="Terpene_cyclase_plant_C1"/>
    <property type="match status" value="1"/>
</dbReference>
<protein>
    <submittedName>
        <fullName evidence="7">Uncharacterized protein</fullName>
    </submittedName>
</protein>
<dbReference type="AlphaFoldDB" id="A0AAV0DSJ8"/>
<proteinExistence type="predicted"/>
<accession>A0AAV0DSJ8</accession>
<evidence type="ECO:0000256" key="4">
    <source>
        <dbReference type="ARBA" id="ARBA00022842"/>
    </source>
</evidence>
<comment type="pathway">
    <text evidence="2">Secondary metabolite biosynthesis; terpenoid biosynthesis.</text>
</comment>
<dbReference type="EMBL" id="CAMAPF010000127">
    <property type="protein sequence ID" value="CAH9104462.1"/>
    <property type="molecule type" value="Genomic_DNA"/>
</dbReference>
<dbReference type="FunFam" id="1.50.10.130:FF:000001">
    <property type="entry name" value="Isoprene synthase, chloroplastic"/>
    <property type="match status" value="1"/>
</dbReference>
<dbReference type="Pfam" id="PF03936">
    <property type="entry name" value="Terpene_synth_C"/>
    <property type="match status" value="1"/>
</dbReference>
<dbReference type="GO" id="GO:0000287">
    <property type="term" value="F:magnesium ion binding"/>
    <property type="evidence" value="ECO:0007669"/>
    <property type="project" value="InterPro"/>
</dbReference>
<keyword evidence="4" id="KW-0460">Magnesium</keyword>
<comment type="cofactor">
    <cofactor evidence="1">
        <name>Mg(2+)</name>
        <dbReference type="ChEBI" id="CHEBI:18420"/>
    </cofactor>
</comment>
<feature type="domain" description="Terpene synthase N-terminal" evidence="5">
    <location>
        <begin position="58"/>
        <end position="233"/>
    </location>
</feature>
<comment type="caution">
    <text evidence="7">The sequence shown here is derived from an EMBL/GenBank/DDBJ whole genome shotgun (WGS) entry which is preliminary data.</text>
</comment>
<sequence>MTMLNSLPASICIFRGHGLQTSNRSAAAAHHQPSSFRVMCSQTTTISRRSGNYKPPTWDYTYLQSFNTNHYTTERYVTRRDELKKKVQNMLNNEEMEDLEKMEAIDELQRMGCACHFEDEIWEALKVRNSCSREGKANLYSTALKFRLLRQNGFCPSQDAFDGFLDERRVNFKTEICEDTKGLLSLYEASFLSMEGETTLDLARDFSTKHLKRAAAGSTTADPNLLAAVQRALEMPLHWRVPRLEASSNIHLYQAKPNHNPVLLELAKLDFNLVQTLHQHELKSVSRWWENSYIGEKMKFARDRVVENFFWAVGILSNPRDSNARRMQAKLICLFYTVDDMYDIYGTLDELQVFTDAVERWSDITEIGHLPDYMKPFYSALYNHVNEVAYDAGKKQGILVSRYIRKAWVDLCKSHLQEAKWFHSGYTPSYEEYIENACLSTAVPLEIVHLFIWANNPLDEEALHCLSEHRHDIIHFTSLILRLTNDKATSLNEMKRGDTPKAVECYMNSAKVSISDAQDNINSQINEAWKKMNKIGFEDNPAFSKIFIEFSTNVAKVAQYIYQHGDDHGVKSIFFEPIPLYYASFSNKIILG</sequence>
<dbReference type="GO" id="GO:0010333">
    <property type="term" value="F:terpene synthase activity"/>
    <property type="evidence" value="ECO:0007669"/>
    <property type="project" value="InterPro"/>
</dbReference>
<dbReference type="InterPro" id="IPR044814">
    <property type="entry name" value="Terpene_cyclase_plant_C1"/>
</dbReference>
<dbReference type="Gene3D" id="1.10.600.10">
    <property type="entry name" value="Farnesyl Diphosphate Synthase"/>
    <property type="match status" value="1"/>
</dbReference>
<organism evidence="7 8">
    <name type="scientific">Cuscuta epithymum</name>
    <dbReference type="NCBI Taxonomy" id="186058"/>
    <lineage>
        <taxon>Eukaryota</taxon>
        <taxon>Viridiplantae</taxon>
        <taxon>Streptophyta</taxon>
        <taxon>Embryophyta</taxon>
        <taxon>Tracheophyta</taxon>
        <taxon>Spermatophyta</taxon>
        <taxon>Magnoliopsida</taxon>
        <taxon>eudicotyledons</taxon>
        <taxon>Gunneridae</taxon>
        <taxon>Pentapetalae</taxon>
        <taxon>asterids</taxon>
        <taxon>lamiids</taxon>
        <taxon>Solanales</taxon>
        <taxon>Convolvulaceae</taxon>
        <taxon>Cuscuteae</taxon>
        <taxon>Cuscuta</taxon>
        <taxon>Cuscuta subgen. Cuscuta</taxon>
    </lineage>
</organism>
<dbReference type="PANTHER" id="PTHR31225">
    <property type="entry name" value="OS04G0344100 PROTEIN-RELATED"/>
    <property type="match status" value="1"/>
</dbReference>
<feature type="domain" description="Terpene synthase metal-binding" evidence="6">
    <location>
        <begin position="292"/>
        <end position="531"/>
    </location>
</feature>
<dbReference type="SFLD" id="SFLDG01019">
    <property type="entry name" value="Terpene_Cyclase_Like_1_C_Termi"/>
    <property type="match status" value="1"/>
</dbReference>
<dbReference type="InterPro" id="IPR008949">
    <property type="entry name" value="Isoprenoid_synthase_dom_sf"/>
</dbReference>
<dbReference type="InterPro" id="IPR001906">
    <property type="entry name" value="Terpene_synth_N"/>
</dbReference>
<name>A0AAV0DSJ8_9ASTE</name>
<dbReference type="GO" id="GO:0016102">
    <property type="term" value="P:diterpenoid biosynthetic process"/>
    <property type="evidence" value="ECO:0007669"/>
    <property type="project" value="InterPro"/>
</dbReference>
<dbReference type="InterPro" id="IPR050148">
    <property type="entry name" value="Terpene_synthase-like"/>
</dbReference>
<dbReference type="SUPFAM" id="SSF48576">
    <property type="entry name" value="Terpenoid synthases"/>
    <property type="match status" value="1"/>
</dbReference>
<evidence type="ECO:0000259" key="5">
    <source>
        <dbReference type="Pfam" id="PF01397"/>
    </source>
</evidence>
<evidence type="ECO:0000313" key="7">
    <source>
        <dbReference type="EMBL" id="CAH9104462.1"/>
    </source>
</evidence>
<keyword evidence="3" id="KW-0479">Metal-binding</keyword>
<dbReference type="SUPFAM" id="SSF48239">
    <property type="entry name" value="Terpenoid cyclases/Protein prenyltransferases"/>
    <property type="match status" value="1"/>
</dbReference>
<dbReference type="SFLD" id="SFLDS00005">
    <property type="entry name" value="Isoprenoid_Synthase_Type_I"/>
    <property type="match status" value="1"/>
</dbReference>
<gene>
    <name evidence="7" type="ORF">CEPIT_LOCUS16809</name>
</gene>
<dbReference type="FunFam" id="1.10.600.10:FF:000007">
    <property type="entry name" value="Isoprene synthase, chloroplastic"/>
    <property type="match status" value="1"/>
</dbReference>
<dbReference type="InterPro" id="IPR036965">
    <property type="entry name" value="Terpene_synth_N_sf"/>
</dbReference>
<evidence type="ECO:0000256" key="3">
    <source>
        <dbReference type="ARBA" id="ARBA00022723"/>
    </source>
</evidence>
<dbReference type="InterPro" id="IPR034741">
    <property type="entry name" value="Terpene_cyclase-like_1_C"/>
</dbReference>
<dbReference type="Proteomes" id="UP001152523">
    <property type="component" value="Unassembled WGS sequence"/>
</dbReference>
<dbReference type="Gene3D" id="1.50.10.130">
    <property type="entry name" value="Terpene synthase, N-terminal domain"/>
    <property type="match status" value="1"/>
</dbReference>
<evidence type="ECO:0000313" key="8">
    <source>
        <dbReference type="Proteomes" id="UP001152523"/>
    </source>
</evidence>
<keyword evidence="8" id="KW-1185">Reference proteome</keyword>
<dbReference type="InterPro" id="IPR008930">
    <property type="entry name" value="Terpenoid_cyclase/PrenylTrfase"/>
</dbReference>
<evidence type="ECO:0000256" key="2">
    <source>
        <dbReference type="ARBA" id="ARBA00004721"/>
    </source>
</evidence>
<evidence type="ECO:0000259" key="6">
    <source>
        <dbReference type="Pfam" id="PF03936"/>
    </source>
</evidence>